<comment type="caution">
    <text evidence="2">The sequence shown here is derived from an EMBL/GenBank/DDBJ whole genome shotgun (WGS) entry which is preliminary data.</text>
</comment>
<accession>A0A9Q0IHL4</accession>
<dbReference type="EMBL" id="JANIIK010000048">
    <property type="protein sequence ID" value="KAJ3599064.1"/>
    <property type="molecule type" value="Genomic_DNA"/>
</dbReference>
<reference evidence="2" key="1">
    <citation type="submission" date="2022-07" db="EMBL/GenBank/DDBJ databases">
        <title>Chromosome-level genome of Muraenolepis orangiensis.</title>
        <authorList>
            <person name="Kim J."/>
        </authorList>
    </citation>
    <scope>NUCLEOTIDE SEQUENCE</scope>
    <source>
        <strain evidence="2">KU_S4_2022</strain>
        <tissue evidence="2">Muscle</tissue>
    </source>
</reference>
<sequence length="118" mass="12723">MDRSGRGSERSRATQAPAQRPLAGGLHESLRDDHVTTTAAPLASSSPVCRRLPAPLRYVGSFGQPEESLTSTEHLPGCRPTMSERSTSQPGATNNELPVQKNPRVETSRPGKDPRQLP</sequence>
<dbReference type="AlphaFoldDB" id="A0A9Q0IHL4"/>
<evidence type="ECO:0000256" key="1">
    <source>
        <dbReference type="SAM" id="MobiDB-lite"/>
    </source>
</evidence>
<evidence type="ECO:0000313" key="2">
    <source>
        <dbReference type="EMBL" id="KAJ3599064.1"/>
    </source>
</evidence>
<feature type="compositionally biased region" description="Polar residues" evidence="1">
    <location>
        <begin position="83"/>
        <end position="97"/>
    </location>
</feature>
<keyword evidence="3" id="KW-1185">Reference proteome</keyword>
<dbReference type="Proteomes" id="UP001148018">
    <property type="component" value="Unassembled WGS sequence"/>
</dbReference>
<protein>
    <submittedName>
        <fullName evidence="2">Uncharacterized protein</fullName>
    </submittedName>
</protein>
<feature type="compositionally biased region" description="Basic and acidic residues" evidence="1">
    <location>
        <begin position="103"/>
        <end position="118"/>
    </location>
</feature>
<feature type="region of interest" description="Disordered" evidence="1">
    <location>
        <begin position="1"/>
        <end position="33"/>
    </location>
</feature>
<organism evidence="2 3">
    <name type="scientific">Muraenolepis orangiensis</name>
    <name type="common">Patagonian moray cod</name>
    <dbReference type="NCBI Taxonomy" id="630683"/>
    <lineage>
        <taxon>Eukaryota</taxon>
        <taxon>Metazoa</taxon>
        <taxon>Chordata</taxon>
        <taxon>Craniata</taxon>
        <taxon>Vertebrata</taxon>
        <taxon>Euteleostomi</taxon>
        <taxon>Actinopterygii</taxon>
        <taxon>Neopterygii</taxon>
        <taxon>Teleostei</taxon>
        <taxon>Neoteleostei</taxon>
        <taxon>Acanthomorphata</taxon>
        <taxon>Zeiogadaria</taxon>
        <taxon>Gadariae</taxon>
        <taxon>Gadiformes</taxon>
        <taxon>Muraenolepidoidei</taxon>
        <taxon>Muraenolepididae</taxon>
        <taxon>Muraenolepis</taxon>
    </lineage>
</organism>
<gene>
    <name evidence="2" type="ORF">NHX12_033027</name>
</gene>
<feature type="compositionally biased region" description="Basic and acidic residues" evidence="1">
    <location>
        <begin position="1"/>
        <end position="12"/>
    </location>
</feature>
<proteinExistence type="predicted"/>
<name>A0A9Q0IHL4_9TELE</name>
<feature type="region of interest" description="Disordered" evidence="1">
    <location>
        <begin position="59"/>
        <end position="118"/>
    </location>
</feature>
<evidence type="ECO:0000313" key="3">
    <source>
        <dbReference type="Proteomes" id="UP001148018"/>
    </source>
</evidence>